<gene>
    <name evidence="2" type="ORF">AA0114_g883</name>
    <name evidence="3" type="ORF">AA0119_g1315</name>
</gene>
<dbReference type="AlphaFoldDB" id="A0A4Q4PTS3"/>
<evidence type="ECO:0000313" key="3">
    <source>
        <dbReference type="EMBL" id="RYO08562.1"/>
    </source>
</evidence>
<reference evidence="3" key="1">
    <citation type="submission" date="2017-10" db="EMBL/GenBank/DDBJ databases">
        <authorList>
            <person name="Armitage A.D."/>
            <person name="Barbara D.J."/>
            <person name="Woodhall J.W."/>
            <person name="Sreenivasaprasad S."/>
            <person name="Lane C.R."/>
            <person name="Clarkson J.P."/>
            <person name="Harrison R.J."/>
        </authorList>
    </citation>
    <scope>NUCLEOTIDE SEQUENCE</scope>
    <source>
        <strain evidence="3">FERA 635</strain>
    </source>
</reference>
<keyword evidence="5" id="KW-1185">Reference proteome</keyword>
<dbReference type="EMBL" id="PDXA01000002">
    <property type="protein sequence ID" value="RYN60884.1"/>
    <property type="molecule type" value="Genomic_DNA"/>
</dbReference>
<evidence type="ECO:0000313" key="2">
    <source>
        <dbReference type="EMBL" id="RYN60884.1"/>
    </source>
</evidence>
<feature type="signal peptide" evidence="1">
    <location>
        <begin position="1"/>
        <end position="18"/>
    </location>
</feature>
<dbReference type="Proteomes" id="UP000293195">
    <property type="component" value="Unassembled WGS sequence"/>
</dbReference>
<sequence>MKFTDILFFAIQAAGVLAAPYAGNEGEAPDFENSSVPPANTPWLSFTDKASPLDKRGCWSGSPYGCDLGKKRCWKVCGDGGQWCWTAGGDGSGDWNGCSDWGQCNQDQSCGKNCHNPKECGCSC</sequence>
<reference evidence="4 5" key="2">
    <citation type="journal article" date="2019" name="bioRxiv">
        <title>Genomics, evolutionary history and diagnostics of the Alternaria alternata species group including apple and Asian pear pathotypes.</title>
        <authorList>
            <person name="Armitage A.D."/>
            <person name="Cockerton H.M."/>
            <person name="Sreenivasaprasad S."/>
            <person name="Woodhall J.W."/>
            <person name="Lane C.R."/>
            <person name="Harrison R.J."/>
            <person name="Clarkson J.P."/>
        </authorList>
    </citation>
    <scope>NUCLEOTIDE SEQUENCE [LARGE SCALE GENOMIC DNA]</scope>
    <source>
        <strain evidence="4">FERA 1082</strain>
        <strain evidence="5">FERA 635</strain>
    </source>
</reference>
<dbReference type="OrthoDB" id="3656567at2759"/>
<organism evidence="2 4">
    <name type="scientific">Alternaria tenuissima</name>
    <dbReference type="NCBI Taxonomy" id="119927"/>
    <lineage>
        <taxon>Eukaryota</taxon>
        <taxon>Fungi</taxon>
        <taxon>Dikarya</taxon>
        <taxon>Ascomycota</taxon>
        <taxon>Pezizomycotina</taxon>
        <taxon>Dothideomycetes</taxon>
        <taxon>Pleosporomycetidae</taxon>
        <taxon>Pleosporales</taxon>
        <taxon>Pleosporineae</taxon>
        <taxon>Pleosporaceae</taxon>
        <taxon>Alternaria</taxon>
        <taxon>Alternaria sect. Alternaria</taxon>
        <taxon>Alternaria alternata complex</taxon>
    </lineage>
</organism>
<keyword evidence="1" id="KW-0732">Signal</keyword>
<accession>A0A4Q4PTS3</accession>
<evidence type="ECO:0000313" key="4">
    <source>
        <dbReference type="Proteomes" id="UP000292402"/>
    </source>
</evidence>
<dbReference type="Proteomes" id="UP000292402">
    <property type="component" value="Unassembled WGS sequence"/>
</dbReference>
<evidence type="ECO:0000313" key="5">
    <source>
        <dbReference type="Proteomes" id="UP000293195"/>
    </source>
</evidence>
<evidence type="ECO:0000256" key="1">
    <source>
        <dbReference type="SAM" id="SignalP"/>
    </source>
</evidence>
<feature type="chain" id="PRO_5043194186" description="IDI-2" evidence="1">
    <location>
        <begin position="19"/>
        <end position="124"/>
    </location>
</feature>
<comment type="caution">
    <text evidence="2">The sequence shown here is derived from an EMBL/GenBank/DDBJ whole genome shotgun (WGS) entry which is preliminary data.</text>
</comment>
<dbReference type="EMBL" id="PDXF01000003">
    <property type="protein sequence ID" value="RYO08562.1"/>
    <property type="molecule type" value="Genomic_DNA"/>
</dbReference>
<evidence type="ECO:0008006" key="6">
    <source>
        <dbReference type="Google" id="ProtNLM"/>
    </source>
</evidence>
<proteinExistence type="predicted"/>
<protein>
    <recommendedName>
        <fullName evidence="6">IDI-2</fullName>
    </recommendedName>
</protein>
<name>A0A4Q4PTS3_9PLEO</name>
<reference evidence="2" key="3">
    <citation type="journal article" date="2019" name="J. ISSAAS">
        <title>Genomics, evolutionary history and diagnostics of the Alternaria alternata species group including apple and Asian pear pathotypes.</title>
        <authorList>
            <person name="Armitage A.D."/>
            <person name="Cockerton H.M."/>
            <person name="Sreenivasaprasad S."/>
            <person name="Woodhall J."/>
            <person name="Lane C."/>
            <person name="Harrison R.J."/>
            <person name="Clarkson J.P."/>
        </authorList>
    </citation>
    <scope>NUCLEOTIDE SEQUENCE</scope>
    <source>
        <strain evidence="2">FERA 1082</strain>
    </source>
</reference>